<dbReference type="Pfam" id="PF02567">
    <property type="entry name" value="PhzC-PhzF"/>
    <property type="match status" value="1"/>
</dbReference>
<reference evidence="4 5" key="1">
    <citation type="submission" date="2019-09" db="EMBL/GenBank/DDBJ databases">
        <title>NBRP : Genome information of microbial organism related human and environment.</title>
        <authorList>
            <person name="Hattori M."/>
            <person name="Oshima K."/>
            <person name="Inaba H."/>
            <person name="Suda W."/>
            <person name="Sakamoto M."/>
            <person name="Iino T."/>
            <person name="Kitahara M."/>
            <person name="Oshida Y."/>
            <person name="Iida T."/>
            <person name="Kudo T."/>
            <person name="Itoh T."/>
            <person name="Ohkuma M."/>
        </authorList>
    </citation>
    <scope>NUCLEOTIDE SEQUENCE [LARGE SCALE GENOMIC DNA]</scope>
    <source>
        <strain evidence="4 5">Q-1</strain>
    </source>
</reference>
<dbReference type="PANTHER" id="PTHR13774">
    <property type="entry name" value="PHENAZINE BIOSYNTHESIS PROTEIN"/>
    <property type="match status" value="1"/>
</dbReference>
<dbReference type="InterPro" id="IPR003719">
    <property type="entry name" value="Phenazine_PhzF-like"/>
</dbReference>
<feature type="active site" evidence="3">
    <location>
        <position position="50"/>
    </location>
</feature>
<dbReference type="Gene3D" id="3.10.310.10">
    <property type="entry name" value="Diaminopimelate Epimerase, Chain A, domain 1"/>
    <property type="match status" value="2"/>
</dbReference>
<dbReference type="AlphaFoldDB" id="A0A5A7N9N0"/>
<organism evidence="4 5">
    <name type="scientific">Iodidimonas nitroreducens</name>
    <dbReference type="NCBI Taxonomy" id="1236968"/>
    <lineage>
        <taxon>Bacteria</taxon>
        <taxon>Pseudomonadati</taxon>
        <taxon>Pseudomonadota</taxon>
        <taxon>Alphaproteobacteria</taxon>
        <taxon>Iodidimonadales</taxon>
        <taxon>Iodidimonadaceae</taxon>
        <taxon>Iodidimonas</taxon>
    </lineage>
</organism>
<dbReference type="PANTHER" id="PTHR13774:SF17">
    <property type="entry name" value="PHENAZINE BIOSYNTHESIS-LIKE DOMAIN-CONTAINING PROTEIN"/>
    <property type="match status" value="1"/>
</dbReference>
<dbReference type="Proteomes" id="UP000324996">
    <property type="component" value="Unassembled WGS sequence"/>
</dbReference>
<dbReference type="EMBL" id="BKCN01000005">
    <property type="protein sequence ID" value="GER03676.1"/>
    <property type="molecule type" value="Genomic_DNA"/>
</dbReference>
<dbReference type="NCBIfam" id="TIGR00654">
    <property type="entry name" value="PhzF_family"/>
    <property type="match status" value="1"/>
</dbReference>
<dbReference type="GO" id="GO:0005737">
    <property type="term" value="C:cytoplasm"/>
    <property type="evidence" value="ECO:0007669"/>
    <property type="project" value="TreeGrafter"/>
</dbReference>
<comment type="similarity">
    <text evidence="1">Belongs to the PhzF family.</text>
</comment>
<sequence length="272" mass="29219">MSQNIRIAFLQIDAFTDQAFRGNPAAVCPLDAWLPDAVLLAIARENNLSETAFFVPAEDADEADFHLRWFTPEVEVDLCGHATLAAGHAILSNLHGKAKAVRFGSQAGILTVTRDGDRLSLDLPARRAGDAAVPSGLYQAMGAAPLALWGGGRDYLLLYESQADIARLKPDFVALKALGRHGFIATAPGDDCDFVSRCFFPGYGIDEDPVTGSAHCVSAPFWADRLGNSTLFARQISARGGDLWIHVTKDRVHMSGHCVEVIAGEMSVPESV</sequence>
<keyword evidence="2 4" id="KW-0413">Isomerase</keyword>
<name>A0A5A7N9N0_9PROT</name>
<accession>A0A5A7N9N0</accession>
<evidence type="ECO:0000256" key="2">
    <source>
        <dbReference type="ARBA" id="ARBA00023235"/>
    </source>
</evidence>
<dbReference type="RefSeq" id="WP_042085943.1">
    <property type="nucleotide sequence ID" value="NZ_BKCN01000005.1"/>
</dbReference>
<evidence type="ECO:0000256" key="3">
    <source>
        <dbReference type="PIRSR" id="PIRSR016184-1"/>
    </source>
</evidence>
<keyword evidence="5" id="KW-1185">Reference proteome</keyword>
<comment type="caution">
    <text evidence="4">The sequence shown here is derived from an EMBL/GenBank/DDBJ whole genome shotgun (WGS) entry which is preliminary data.</text>
</comment>
<evidence type="ECO:0000313" key="4">
    <source>
        <dbReference type="EMBL" id="GER03676.1"/>
    </source>
</evidence>
<protein>
    <submittedName>
        <fullName evidence="4">Putative isomerase</fullName>
    </submittedName>
</protein>
<dbReference type="SUPFAM" id="SSF54506">
    <property type="entry name" value="Diaminopimelate epimerase-like"/>
    <property type="match status" value="1"/>
</dbReference>
<evidence type="ECO:0000256" key="1">
    <source>
        <dbReference type="ARBA" id="ARBA00008270"/>
    </source>
</evidence>
<dbReference type="GO" id="GO:0016853">
    <property type="term" value="F:isomerase activity"/>
    <property type="evidence" value="ECO:0007669"/>
    <property type="project" value="UniProtKB-KW"/>
</dbReference>
<proteinExistence type="inferred from homology"/>
<gene>
    <name evidence="4" type="ORF">JCM17846_13580</name>
</gene>
<evidence type="ECO:0000313" key="5">
    <source>
        <dbReference type="Proteomes" id="UP000324996"/>
    </source>
</evidence>
<dbReference type="PIRSF" id="PIRSF016184">
    <property type="entry name" value="PhzC_PhzF"/>
    <property type="match status" value="1"/>
</dbReference>